<gene>
    <name evidence="2" type="ORF">B0T14DRAFT_561897</name>
</gene>
<accession>A0AA40C6E3</accession>
<reference evidence="2" key="1">
    <citation type="submission" date="2023-06" db="EMBL/GenBank/DDBJ databases">
        <title>Genome-scale phylogeny and comparative genomics of the fungal order Sordariales.</title>
        <authorList>
            <consortium name="Lawrence Berkeley National Laboratory"/>
            <person name="Hensen N."/>
            <person name="Bonometti L."/>
            <person name="Westerberg I."/>
            <person name="Brannstrom I.O."/>
            <person name="Guillou S."/>
            <person name="Cros-Aarteil S."/>
            <person name="Calhoun S."/>
            <person name="Haridas S."/>
            <person name="Kuo A."/>
            <person name="Mondo S."/>
            <person name="Pangilinan J."/>
            <person name="Riley R."/>
            <person name="Labutti K."/>
            <person name="Andreopoulos B."/>
            <person name="Lipzen A."/>
            <person name="Chen C."/>
            <person name="Yanf M."/>
            <person name="Daum C."/>
            <person name="Ng V."/>
            <person name="Clum A."/>
            <person name="Steindorff A."/>
            <person name="Ohm R."/>
            <person name="Martin F."/>
            <person name="Silar P."/>
            <person name="Natvig D."/>
            <person name="Lalanne C."/>
            <person name="Gautier V."/>
            <person name="Ament-Velasquez S.L."/>
            <person name="Kruys A."/>
            <person name="Hutchinson M.I."/>
            <person name="Powell A.J."/>
            <person name="Barry K."/>
            <person name="Miller A.N."/>
            <person name="Grigoriev I.V."/>
            <person name="Debuchy R."/>
            <person name="Gladieux P."/>
            <person name="Thoren M.H."/>
            <person name="Johannesson H."/>
        </authorList>
    </citation>
    <scope>NUCLEOTIDE SEQUENCE</scope>
    <source>
        <strain evidence="2">CBS 606.72</strain>
    </source>
</reference>
<dbReference type="PANTHER" id="PTHR37577">
    <property type="entry name" value="INTEGRAL MEMBRANE PROTEIN"/>
    <property type="match status" value="1"/>
</dbReference>
<proteinExistence type="predicted"/>
<sequence length="470" mass="52759">MATADPPYCNVDWCSKTIHRYRLRRGVPQLQAVVAPHRICPCAPLEGDSDIAGIGVITAFIAAAGLSIISTGLCLLLSRRSHGDLSHPDYALYEEAAAVARRKYPTCQVLDEPPKPCNAVDRLARNWTCRYAQRLVRRLNGNPAILGACFHDVVVALGDQQIVTGIAMMAAALIRMPGRDKPLSTYHLVIISDLVWFSSNAHLLALLVIRSFDDSAKPNTIEREDRARRKKSAKAVRAVRAALMALLAGLLLWASVLQGDEALYDRFQCPAACLATSADGKGGEPQKWMIVNIFYIVHNYPVALFMLSRQLRRLWVDSIGQHIHRVGFLDDLGGRLARGFCSVLMSTNTPTGGELSTVSALWMSMWRAGPVKFLARWILHSIWTILSSELFDFIEVAVWFSLGVWWIRGDRDYGHELMDDTQRATEDSWGFGQLVPWFLLFLPLMQFFESYAAYSYEDACEKDLRERRKN</sequence>
<evidence type="ECO:0000256" key="1">
    <source>
        <dbReference type="SAM" id="Phobius"/>
    </source>
</evidence>
<dbReference type="Proteomes" id="UP001175000">
    <property type="component" value="Unassembled WGS sequence"/>
</dbReference>
<organism evidence="2 3">
    <name type="scientific">Immersiella caudata</name>
    <dbReference type="NCBI Taxonomy" id="314043"/>
    <lineage>
        <taxon>Eukaryota</taxon>
        <taxon>Fungi</taxon>
        <taxon>Dikarya</taxon>
        <taxon>Ascomycota</taxon>
        <taxon>Pezizomycotina</taxon>
        <taxon>Sordariomycetes</taxon>
        <taxon>Sordariomycetidae</taxon>
        <taxon>Sordariales</taxon>
        <taxon>Lasiosphaeriaceae</taxon>
        <taxon>Immersiella</taxon>
    </lineage>
</organism>
<feature type="transmembrane region" description="Helical" evidence="1">
    <location>
        <begin position="428"/>
        <end position="448"/>
    </location>
</feature>
<protein>
    <submittedName>
        <fullName evidence="2">Uncharacterized protein</fullName>
    </submittedName>
</protein>
<evidence type="ECO:0000313" key="2">
    <source>
        <dbReference type="EMBL" id="KAK0625943.1"/>
    </source>
</evidence>
<evidence type="ECO:0000313" key="3">
    <source>
        <dbReference type="Proteomes" id="UP001175000"/>
    </source>
</evidence>
<keyword evidence="1" id="KW-0472">Membrane</keyword>
<dbReference type="PANTHER" id="PTHR37577:SF1">
    <property type="entry name" value="INTEGRAL MEMBRANE PROTEIN"/>
    <property type="match status" value="1"/>
</dbReference>
<feature type="transmembrane region" description="Helical" evidence="1">
    <location>
        <begin position="51"/>
        <end position="77"/>
    </location>
</feature>
<feature type="transmembrane region" description="Helical" evidence="1">
    <location>
        <begin position="238"/>
        <end position="256"/>
    </location>
</feature>
<feature type="transmembrane region" description="Helical" evidence="1">
    <location>
        <begin position="390"/>
        <end position="408"/>
    </location>
</feature>
<dbReference type="EMBL" id="JAULSU010000002">
    <property type="protein sequence ID" value="KAK0625943.1"/>
    <property type="molecule type" value="Genomic_DNA"/>
</dbReference>
<comment type="caution">
    <text evidence="2">The sequence shown here is derived from an EMBL/GenBank/DDBJ whole genome shotgun (WGS) entry which is preliminary data.</text>
</comment>
<dbReference type="InterPro" id="IPR053018">
    <property type="entry name" value="Elsinochrome_Biosynth-Asso"/>
</dbReference>
<keyword evidence="3" id="KW-1185">Reference proteome</keyword>
<keyword evidence="1" id="KW-1133">Transmembrane helix</keyword>
<feature type="transmembrane region" description="Helical" evidence="1">
    <location>
        <begin position="288"/>
        <end position="307"/>
    </location>
</feature>
<dbReference type="AlphaFoldDB" id="A0AA40C6E3"/>
<name>A0AA40C6E3_9PEZI</name>
<keyword evidence="1" id="KW-0812">Transmembrane</keyword>